<dbReference type="GeneID" id="17296443"/>
<protein>
    <recommendedName>
        <fullName evidence="1">AMMECR1 domain-containing protein</fullName>
    </recommendedName>
</protein>
<dbReference type="InterPro" id="IPR027485">
    <property type="entry name" value="AMMECR1_N"/>
</dbReference>
<dbReference type="EMBL" id="JH993037">
    <property type="protein sequence ID" value="EKX39667.1"/>
    <property type="molecule type" value="Genomic_DNA"/>
</dbReference>
<dbReference type="InterPro" id="IPR023473">
    <property type="entry name" value="AMMECR1"/>
</dbReference>
<evidence type="ECO:0000259" key="1">
    <source>
        <dbReference type="PROSITE" id="PS51112"/>
    </source>
</evidence>
<dbReference type="STRING" id="905079.L1IU68"/>
<proteinExistence type="predicted"/>
<dbReference type="SUPFAM" id="SSF143447">
    <property type="entry name" value="AMMECR1-like"/>
    <property type="match status" value="1"/>
</dbReference>
<feature type="domain" description="AMMECR1" evidence="1">
    <location>
        <begin position="1"/>
        <end position="187"/>
    </location>
</feature>
<dbReference type="Pfam" id="PF01871">
    <property type="entry name" value="AMMECR1"/>
    <property type="match status" value="1"/>
</dbReference>
<dbReference type="InterPro" id="IPR036071">
    <property type="entry name" value="AMMECR1_dom_sf"/>
</dbReference>
<dbReference type="AlphaFoldDB" id="L1IU68"/>
<dbReference type="PANTHER" id="PTHR13016">
    <property type="entry name" value="AMMECR1 HOMOLOG"/>
    <property type="match status" value="1"/>
</dbReference>
<reference evidence="2" key="1">
    <citation type="journal article" date="2012" name="Nature">
        <title>Algal genomes reveal evolutionary mosaicism and the fate of nucleomorphs.</title>
        <authorList>
            <consortium name="DOE Joint Genome Institute"/>
            <person name="Curtis B.A."/>
            <person name="Tanifuji G."/>
            <person name="Burki F."/>
            <person name="Gruber A."/>
            <person name="Irimia M."/>
            <person name="Maruyama S."/>
            <person name="Arias M.C."/>
            <person name="Ball S.G."/>
            <person name="Gile G.H."/>
            <person name="Hirakawa Y."/>
            <person name="Hopkins J.F."/>
            <person name="Kuo A."/>
            <person name="Rensing S.A."/>
            <person name="Schmutz J."/>
            <person name="Symeonidi A."/>
            <person name="Elias M."/>
            <person name="Eveleigh R.J."/>
            <person name="Herman E.K."/>
            <person name="Klute M.J."/>
            <person name="Nakayama T."/>
            <person name="Obornik M."/>
            <person name="Reyes-Prieto A."/>
            <person name="Armbrust E.V."/>
            <person name="Aves S.J."/>
            <person name="Beiko R.G."/>
            <person name="Coutinho P."/>
            <person name="Dacks J.B."/>
            <person name="Durnford D.G."/>
            <person name="Fast N.M."/>
            <person name="Green B.R."/>
            <person name="Grisdale C.J."/>
            <person name="Hempel F."/>
            <person name="Henrissat B."/>
            <person name="Hoppner M.P."/>
            <person name="Ishida K."/>
            <person name="Kim E."/>
            <person name="Koreny L."/>
            <person name="Kroth P.G."/>
            <person name="Liu Y."/>
            <person name="Malik S.B."/>
            <person name="Maier U.G."/>
            <person name="McRose D."/>
            <person name="Mock T."/>
            <person name="Neilson J.A."/>
            <person name="Onodera N.T."/>
            <person name="Poole A.M."/>
            <person name="Pritham E.J."/>
            <person name="Richards T.A."/>
            <person name="Rocap G."/>
            <person name="Roy S.W."/>
            <person name="Sarai C."/>
            <person name="Schaack S."/>
            <person name="Shirato S."/>
            <person name="Slamovits C.H."/>
            <person name="Spencer D.F."/>
            <person name="Suzuki S."/>
            <person name="Worden A.Z."/>
            <person name="Zauner S."/>
            <person name="Barry K."/>
            <person name="Bell C."/>
            <person name="Bharti A.K."/>
            <person name="Crow J.A."/>
            <person name="Grimwood J."/>
            <person name="Kramer R."/>
            <person name="Lindquist E."/>
            <person name="Lucas S."/>
            <person name="Salamov A."/>
            <person name="McFadden G.I."/>
            <person name="Lane C.E."/>
            <person name="Keeling P.J."/>
            <person name="Gray M.W."/>
            <person name="Grigoriev I.V."/>
            <person name="Archibald J.M."/>
        </authorList>
    </citation>
    <scope>NUCLEOTIDE SEQUENCE</scope>
    <source>
        <strain evidence="2">CCMP2712</strain>
    </source>
</reference>
<dbReference type="PaxDb" id="55529-EKX39667"/>
<dbReference type="NCBIfam" id="TIGR00296">
    <property type="entry name" value="TIGR00296 family protein"/>
    <property type="match status" value="1"/>
</dbReference>
<name>L1IU68_GUITC</name>
<dbReference type="KEGG" id="gtt:GUITHDRAFT_76167"/>
<dbReference type="Gene3D" id="3.30.700.20">
    <property type="entry name" value="Hypothetical protein ph0010, domain 1"/>
    <property type="match status" value="1"/>
</dbReference>
<dbReference type="InterPro" id="IPR002733">
    <property type="entry name" value="AMMECR1_domain"/>
</dbReference>
<feature type="non-terminal residue" evidence="2">
    <location>
        <position position="193"/>
    </location>
</feature>
<gene>
    <name evidence="2" type="ORF">GUITHDRAFT_76167</name>
</gene>
<dbReference type="OrthoDB" id="24630at2759"/>
<dbReference type="HOGENOM" id="CLU_052828_1_0_1"/>
<dbReference type="RefSeq" id="XP_005826647.1">
    <property type="nucleotide sequence ID" value="XM_005826590.1"/>
</dbReference>
<sequence>EQCRFCFDVILAELFRTPVPAPKFKTGSYPLFVTWNKADSRGGSSLRGCIGNLSAMDLHEGVRKYASVSAFSDRRFAPISAQEVRLLECSVTLLHNYEDGRDYLDWQIGKHGIIIEFEDDRGERYSATYLPSVCSEQGWSQEECISSLISKAGYRGSVTQKFKSRIRLTRYQVEQLLLQLNHSHDFGRAPRQQ</sequence>
<dbReference type="eggNOG" id="KOG3274">
    <property type="taxonomic scope" value="Eukaryota"/>
</dbReference>
<accession>L1IU68</accession>
<organism evidence="2">
    <name type="scientific">Guillardia theta (strain CCMP2712)</name>
    <name type="common">Cryptophyte</name>
    <dbReference type="NCBI Taxonomy" id="905079"/>
    <lineage>
        <taxon>Eukaryota</taxon>
        <taxon>Cryptophyceae</taxon>
        <taxon>Pyrenomonadales</taxon>
        <taxon>Geminigeraceae</taxon>
        <taxon>Guillardia</taxon>
    </lineage>
</organism>
<dbReference type="PANTHER" id="PTHR13016:SF0">
    <property type="entry name" value="AMME SYNDROME CANDIDATE GENE 1 PROTEIN"/>
    <property type="match status" value="1"/>
</dbReference>
<dbReference type="PROSITE" id="PS51112">
    <property type="entry name" value="AMMECR1"/>
    <property type="match status" value="1"/>
</dbReference>
<evidence type="ECO:0000313" key="2">
    <source>
        <dbReference type="EMBL" id="EKX39667.1"/>
    </source>
</evidence>